<feature type="transmembrane region" description="Helical" evidence="2">
    <location>
        <begin position="68"/>
        <end position="89"/>
    </location>
</feature>
<evidence type="ECO:0000256" key="1">
    <source>
        <dbReference type="SAM" id="MobiDB-lite"/>
    </source>
</evidence>
<proteinExistence type="predicted"/>
<keyword evidence="2" id="KW-1133">Transmembrane helix</keyword>
<keyword evidence="2" id="KW-0812">Transmembrane</keyword>
<sequence length="150" mass="16496">MNEFTPEQLRDADERAAEMTSPPRQLRAALQQAEGYRNFLATLTGLLTVIFVLKGQENLAKLAPGPRWSVVGLLTGAFLLLITASWMMVSAVHERPGRTLPLGAVQILRYERDRARTVRRMTGWAGRLGLVAVLAVAAAALITWVFPGRS</sequence>
<reference evidence="3 4" key="1">
    <citation type="submission" date="2022-10" db="EMBL/GenBank/DDBJ databases">
        <title>The complete genomes of actinobacterial strains from the NBC collection.</title>
        <authorList>
            <person name="Joergensen T.S."/>
            <person name="Alvarez Arevalo M."/>
            <person name="Sterndorff E.B."/>
            <person name="Faurdal D."/>
            <person name="Vuksanovic O."/>
            <person name="Mourched A.-S."/>
            <person name="Charusanti P."/>
            <person name="Shaw S."/>
            <person name="Blin K."/>
            <person name="Weber T."/>
        </authorList>
    </citation>
    <scope>NUCLEOTIDE SEQUENCE [LARGE SCALE GENOMIC DNA]</scope>
    <source>
        <strain evidence="3 4">NBC_00123</strain>
    </source>
</reference>
<dbReference type="Proteomes" id="UP001622594">
    <property type="component" value="Chromosome"/>
</dbReference>
<feature type="transmembrane region" description="Helical" evidence="2">
    <location>
        <begin position="35"/>
        <end position="53"/>
    </location>
</feature>
<accession>A0ABZ1LER1</accession>
<evidence type="ECO:0000313" key="4">
    <source>
        <dbReference type="Proteomes" id="UP001622594"/>
    </source>
</evidence>
<keyword evidence="4" id="KW-1185">Reference proteome</keyword>
<dbReference type="EMBL" id="CP108188">
    <property type="protein sequence ID" value="WTR72973.1"/>
    <property type="molecule type" value="Genomic_DNA"/>
</dbReference>
<feature type="transmembrane region" description="Helical" evidence="2">
    <location>
        <begin position="124"/>
        <end position="146"/>
    </location>
</feature>
<name>A0ABZ1LER1_9ACTN</name>
<evidence type="ECO:0008006" key="5">
    <source>
        <dbReference type="Google" id="ProtNLM"/>
    </source>
</evidence>
<feature type="compositionally biased region" description="Basic and acidic residues" evidence="1">
    <location>
        <begin position="8"/>
        <end position="17"/>
    </location>
</feature>
<feature type="region of interest" description="Disordered" evidence="1">
    <location>
        <begin position="1"/>
        <end position="22"/>
    </location>
</feature>
<evidence type="ECO:0000256" key="2">
    <source>
        <dbReference type="SAM" id="Phobius"/>
    </source>
</evidence>
<organism evidence="3 4">
    <name type="scientific">Streptomyces zaomyceticus</name>
    <dbReference type="NCBI Taxonomy" id="68286"/>
    <lineage>
        <taxon>Bacteria</taxon>
        <taxon>Bacillati</taxon>
        <taxon>Actinomycetota</taxon>
        <taxon>Actinomycetes</taxon>
        <taxon>Kitasatosporales</taxon>
        <taxon>Streptomycetaceae</taxon>
        <taxon>Streptomyces</taxon>
    </lineage>
</organism>
<keyword evidence="2" id="KW-0472">Membrane</keyword>
<dbReference type="RefSeq" id="WP_327161476.1">
    <property type="nucleotide sequence ID" value="NZ_CP108062.1"/>
</dbReference>
<gene>
    <name evidence="3" type="ORF">OG814_28655</name>
</gene>
<evidence type="ECO:0000313" key="3">
    <source>
        <dbReference type="EMBL" id="WTR72973.1"/>
    </source>
</evidence>
<protein>
    <recommendedName>
        <fullName evidence="5">DUF202 domain-containing protein</fullName>
    </recommendedName>
</protein>